<gene>
    <name evidence="2" type="ORF">HannXRQ_Chr04g0108751</name>
    <name evidence="1" type="ORF">HanXRQr2_Chr01g0043611</name>
</gene>
<dbReference type="InterPro" id="IPR034078">
    <property type="entry name" value="NFX1_fam"/>
</dbReference>
<dbReference type="PANTHER" id="PTHR12360">
    <property type="entry name" value="NUCLEAR TRANSCRIPTION FACTOR, X-BOX BINDING 1 NFX1"/>
    <property type="match status" value="1"/>
</dbReference>
<reference evidence="1" key="3">
    <citation type="submission" date="2020-06" db="EMBL/GenBank/DDBJ databases">
        <title>Helianthus annuus Genome sequencing and assembly Release 2.</title>
        <authorList>
            <person name="Gouzy J."/>
            <person name="Langlade N."/>
            <person name="Munos S."/>
        </authorList>
    </citation>
    <scope>NUCLEOTIDE SEQUENCE</scope>
    <source>
        <tissue evidence="1">Leaves</tissue>
    </source>
</reference>
<dbReference type="EMBL" id="MNCJ02000316">
    <property type="protein sequence ID" value="KAF5823930.1"/>
    <property type="molecule type" value="Genomic_DNA"/>
</dbReference>
<dbReference type="InParanoid" id="A0A251UYL1"/>
<evidence type="ECO:0000313" key="2">
    <source>
        <dbReference type="EMBL" id="OTG28214.1"/>
    </source>
</evidence>
<dbReference type="AlphaFoldDB" id="A0A251UYL1"/>
<evidence type="ECO:0000313" key="1">
    <source>
        <dbReference type="EMBL" id="KAF5823930.1"/>
    </source>
</evidence>
<accession>A0A251UYL1</accession>
<dbReference type="GO" id="GO:0003700">
    <property type="term" value="F:DNA-binding transcription factor activity"/>
    <property type="evidence" value="ECO:0007669"/>
    <property type="project" value="InterPro"/>
</dbReference>
<dbReference type="PANTHER" id="PTHR12360:SF12">
    <property type="entry name" value="TRANSCRIPTIONAL REPRESSOR NF-X1"/>
    <property type="match status" value="1"/>
</dbReference>
<dbReference type="EMBL" id="CM007893">
    <property type="protein sequence ID" value="OTG28214.1"/>
    <property type="molecule type" value="Genomic_DNA"/>
</dbReference>
<organism evidence="2 3">
    <name type="scientific">Helianthus annuus</name>
    <name type="common">Common sunflower</name>
    <dbReference type="NCBI Taxonomy" id="4232"/>
    <lineage>
        <taxon>Eukaryota</taxon>
        <taxon>Viridiplantae</taxon>
        <taxon>Streptophyta</taxon>
        <taxon>Embryophyta</taxon>
        <taxon>Tracheophyta</taxon>
        <taxon>Spermatophyta</taxon>
        <taxon>Magnoliopsida</taxon>
        <taxon>eudicotyledons</taxon>
        <taxon>Gunneridae</taxon>
        <taxon>Pentapetalae</taxon>
        <taxon>asterids</taxon>
        <taxon>campanulids</taxon>
        <taxon>Asterales</taxon>
        <taxon>Asteraceae</taxon>
        <taxon>Asteroideae</taxon>
        <taxon>Heliantheae alliance</taxon>
        <taxon>Heliantheae</taxon>
        <taxon>Helianthus</taxon>
    </lineage>
</organism>
<dbReference type="STRING" id="4232.A0A251UYL1"/>
<protein>
    <submittedName>
        <fullName evidence="1">Transcription factor NFX1 family</fullName>
    </submittedName>
</protein>
<sequence length="90" mass="9861">MCLWKIFDSTTTTLPCGTPSLPCQHQCSVPQPCCHVSSHYCHFGDCPPCSVLISKKCIGGHVLRNIPCGSKDIRCNNHCGKLRECGMHVC</sequence>
<name>A0A251UYL1_HELAN</name>
<reference evidence="1 3" key="1">
    <citation type="journal article" date="2017" name="Nature">
        <title>The sunflower genome provides insights into oil metabolism, flowering and Asterid evolution.</title>
        <authorList>
            <person name="Badouin H."/>
            <person name="Gouzy J."/>
            <person name="Grassa C.J."/>
            <person name="Murat F."/>
            <person name="Staton S.E."/>
            <person name="Cottret L."/>
            <person name="Lelandais-Briere C."/>
            <person name="Owens G.L."/>
            <person name="Carrere S."/>
            <person name="Mayjonade B."/>
            <person name="Legrand L."/>
            <person name="Gill N."/>
            <person name="Kane N.C."/>
            <person name="Bowers J.E."/>
            <person name="Hubner S."/>
            <person name="Bellec A."/>
            <person name="Berard A."/>
            <person name="Berges H."/>
            <person name="Blanchet N."/>
            <person name="Boniface M.C."/>
            <person name="Brunel D."/>
            <person name="Catrice O."/>
            <person name="Chaidir N."/>
            <person name="Claudel C."/>
            <person name="Donnadieu C."/>
            <person name="Faraut T."/>
            <person name="Fievet G."/>
            <person name="Helmstetter N."/>
            <person name="King M."/>
            <person name="Knapp S.J."/>
            <person name="Lai Z."/>
            <person name="Le Paslier M.C."/>
            <person name="Lippi Y."/>
            <person name="Lorenzon L."/>
            <person name="Mandel J.R."/>
            <person name="Marage G."/>
            <person name="Marchand G."/>
            <person name="Marquand E."/>
            <person name="Bret-Mestries E."/>
            <person name="Morien E."/>
            <person name="Nambeesan S."/>
            <person name="Nguyen T."/>
            <person name="Pegot-Espagnet P."/>
            <person name="Pouilly N."/>
            <person name="Raftis F."/>
            <person name="Sallet E."/>
            <person name="Schiex T."/>
            <person name="Thomas J."/>
            <person name="Vandecasteele C."/>
            <person name="Vares D."/>
            <person name="Vear F."/>
            <person name="Vautrin S."/>
            <person name="Crespi M."/>
            <person name="Mangin B."/>
            <person name="Burke J.M."/>
            <person name="Salse J."/>
            <person name="Munos S."/>
            <person name="Vincourt P."/>
            <person name="Rieseberg L.H."/>
            <person name="Langlade N.B."/>
        </authorList>
    </citation>
    <scope>NUCLEOTIDE SEQUENCE [LARGE SCALE GENOMIC DNA]</scope>
    <source>
        <strain evidence="3">cv. SF193</strain>
        <tissue evidence="1">Leaves</tissue>
    </source>
</reference>
<reference evidence="2" key="2">
    <citation type="submission" date="2017-02" db="EMBL/GenBank/DDBJ databases">
        <title>Sunflower complete genome.</title>
        <authorList>
            <person name="Langlade N."/>
            <person name="Munos S."/>
        </authorList>
    </citation>
    <scope>NUCLEOTIDE SEQUENCE [LARGE SCALE GENOMIC DNA]</scope>
    <source>
        <tissue evidence="2">Leaves</tissue>
    </source>
</reference>
<evidence type="ECO:0000313" key="3">
    <source>
        <dbReference type="Proteomes" id="UP000215914"/>
    </source>
</evidence>
<proteinExistence type="predicted"/>
<dbReference type="Gramene" id="mRNA:HanXRQr2_Chr01g0043611">
    <property type="protein sequence ID" value="CDS:HanXRQr2_Chr01g0043611.1"/>
    <property type="gene ID" value="HanXRQr2_Chr01g0043611"/>
</dbReference>
<dbReference type="Proteomes" id="UP000215914">
    <property type="component" value="Chromosome 4"/>
</dbReference>
<keyword evidence="3" id="KW-1185">Reference proteome</keyword>